<dbReference type="GO" id="GO:0071513">
    <property type="term" value="C:phosphopantothenoylcysteine decarboxylase complex"/>
    <property type="evidence" value="ECO:0007669"/>
    <property type="project" value="TreeGrafter"/>
</dbReference>
<comment type="caution">
    <text evidence="3">Lacks conserved residue(s) required for the propagation of feature annotation.</text>
</comment>
<evidence type="ECO:0000313" key="7">
    <source>
        <dbReference type="EMBL" id="HHM97113.1"/>
    </source>
</evidence>
<dbReference type="Pfam" id="PF04127">
    <property type="entry name" value="DFP"/>
    <property type="match status" value="1"/>
</dbReference>
<comment type="catalytic activity">
    <reaction evidence="3 4">
        <text>N-[(R)-4-phosphopantothenoyl]-L-cysteine + H(+) = (R)-4'-phosphopantetheine + CO2</text>
        <dbReference type="Rhea" id="RHEA:16793"/>
        <dbReference type="ChEBI" id="CHEBI:15378"/>
        <dbReference type="ChEBI" id="CHEBI:16526"/>
        <dbReference type="ChEBI" id="CHEBI:59458"/>
        <dbReference type="ChEBI" id="CHEBI:61723"/>
        <dbReference type="EC" id="4.1.1.36"/>
    </reaction>
</comment>
<accession>A0A7C5VVU9</accession>
<dbReference type="GO" id="GO:0015941">
    <property type="term" value="P:pantothenate catabolic process"/>
    <property type="evidence" value="ECO:0007669"/>
    <property type="project" value="InterPro"/>
</dbReference>
<dbReference type="InterPro" id="IPR007085">
    <property type="entry name" value="DNA/pantothenate-metab_flavo_C"/>
</dbReference>
<keyword evidence="3" id="KW-0460">Magnesium</keyword>
<dbReference type="EMBL" id="DRWX01000362">
    <property type="protein sequence ID" value="HHM97113.1"/>
    <property type="molecule type" value="Genomic_DNA"/>
</dbReference>
<dbReference type="InterPro" id="IPR035929">
    <property type="entry name" value="CoaB-like_sf"/>
</dbReference>
<keyword evidence="2 3" id="KW-0456">Lyase</keyword>
<sequence length="403" mass="43183">MPRILKGKRIILGVSGGIAAYKTVELVRRLVQGGAQVDVVMTRAAIDFVGPLTFQALTKRPVQVTTIGVWQGEQAGHVTLGAAADLMVVAPATADTLAKLAHGIADDAVTLTALACPAPLMVAPAMDHHMYRHPATQANLELLRSRGVIVVGPHYGPLASGMIGEGRMAEPDELVGAIRTVLGRSGSLADRTVVVTAGPTREPLDPVRFLSNHSSGKMGYALAEVARDRGARTILISGPTCLPAPYGVTRVDVETAAEMLRAVEAATASADVLVMCAAVADYRPRVVATEKLKKRQELFVLELEPTEDILATINRPGLVKVGFAAETERLLEHATEKLERKRLHLLVVNDARKTMGAETAQVTLLRPGHQPEVLPELPKEEVAECIWDAIEALLVRRSPRDEL</sequence>
<dbReference type="EC" id="4.1.1.36" evidence="3"/>
<comment type="cofactor">
    <cofactor evidence="3">
        <name>FMN</name>
        <dbReference type="ChEBI" id="CHEBI:58210"/>
    </cofactor>
    <text evidence="3">Binds 1 FMN per subunit.</text>
</comment>
<dbReference type="InterPro" id="IPR036551">
    <property type="entry name" value="Flavin_trans-like"/>
</dbReference>
<dbReference type="Pfam" id="PF02441">
    <property type="entry name" value="Flavoprotein"/>
    <property type="match status" value="1"/>
</dbReference>
<organism evidence="7">
    <name type="scientific">Thermomicrobium roseum</name>
    <dbReference type="NCBI Taxonomy" id="500"/>
    <lineage>
        <taxon>Bacteria</taxon>
        <taxon>Pseudomonadati</taxon>
        <taxon>Thermomicrobiota</taxon>
        <taxon>Thermomicrobia</taxon>
        <taxon>Thermomicrobiales</taxon>
        <taxon>Thermomicrobiaceae</taxon>
        <taxon>Thermomicrobium</taxon>
    </lineage>
</organism>
<dbReference type="InterPro" id="IPR003382">
    <property type="entry name" value="Flavoprotein"/>
</dbReference>
<comment type="cofactor">
    <cofactor evidence="3">
        <name>Mg(2+)</name>
        <dbReference type="ChEBI" id="CHEBI:18420"/>
    </cofactor>
</comment>
<dbReference type="GO" id="GO:0004633">
    <property type="term" value="F:phosphopantothenoylcysteine decarboxylase activity"/>
    <property type="evidence" value="ECO:0007669"/>
    <property type="project" value="UniProtKB-UniRule"/>
</dbReference>
<comment type="function">
    <text evidence="4">Catalyzes two steps in the biosynthesis of coenzyme A. In the first step cysteine is conjugated to 4'-phosphopantothenate to form 4-phosphopantothenoylcysteine, in the latter compound is decarboxylated to form 4'-phosphopantotheine.</text>
</comment>
<dbReference type="SUPFAM" id="SSF102645">
    <property type="entry name" value="CoaB-like"/>
    <property type="match status" value="1"/>
</dbReference>
<dbReference type="UniPathway" id="UPA00241">
    <property type="reaction ID" value="UER00353"/>
</dbReference>
<protein>
    <recommendedName>
        <fullName evidence="3">Coenzyme A biosynthesis bifunctional protein CoaBC</fullName>
    </recommendedName>
    <alternativeName>
        <fullName evidence="3">DNA/pantothenate metabolism flavoprotein</fullName>
    </alternativeName>
    <alternativeName>
        <fullName evidence="3">Phosphopantothenoylcysteine synthetase/decarboxylase</fullName>
        <shortName evidence="3">PPCS-PPCDC</shortName>
    </alternativeName>
    <domain>
        <recommendedName>
            <fullName evidence="3">Phosphopantothenoylcysteine decarboxylase</fullName>
            <shortName evidence="3">PPC decarboxylase</shortName>
            <shortName evidence="3">PPC-DC</shortName>
            <ecNumber evidence="3">4.1.1.36</ecNumber>
        </recommendedName>
        <alternativeName>
            <fullName evidence="3">CoaC</fullName>
        </alternativeName>
    </domain>
    <domain>
        <recommendedName>
            <fullName evidence="3">Phosphopantothenate--cysteine ligase</fullName>
            <ecNumber evidence="3">6.3.2.5</ecNumber>
        </recommendedName>
        <alternativeName>
            <fullName evidence="3">CoaB</fullName>
        </alternativeName>
        <alternativeName>
            <fullName evidence="3">Phosphopantothenoylcysteine synthetase</fullName>
            <shortName evidence="3">PPC synthetase</shortName>
            <shortName evidence="3">PPC-S</shortName>
        </alternativeName>
    </domain>
</protein>
<feature type="domain" description="Flavoprotein" evidence="5">
    <location>
        <begin position="8"/>
        <end position="180"/>
    </location>
</feature>
<dbReference type="GO" id="GO:0015937">
    <property type="term" value="P:coenzyme A biosynthetic process"/>
    <property type="evidence" value="ECO:0007669"/>
    <property type="project" value="UniProtKB-UniRule"/>
</dbReference>
<feature type="binding site" evidence="3">
    <location>
        <position position="341"/>
    </location>
    <ligand>
        <name>CTP</name>
        <dbReference type="ChEBI" id="CHEBI:37563"/>
    </ligand>
</feature>
<dbReference type="EC" id="6.3.2.5" evidence="3"/>
<evidence type="ECO:0000259" key="6">
    <source>
        <dbReference type="Pfam" id="PF04127"/>
    </source>
</evidence>
<comment type="pathway">
    <text evidence="3 4">Cofactor biosynthesis; coenzyme A biosynthesis; CoA from (R)-pantothenate: step 3/5.</text>
</comment>
<keyword evidence="3 4" id="KW-0436">Ligase</keyword>
<comment type="pathway">
    <text evidence="3 4">Cofactor biosynthesis; coenzyme A biosynthesis; CoA from (R)-pantothenate: step 2/5.</text>
</comment>
<dbReference type="PANTHER" id="PTHR14359:SF6">
    <property type="entry name" value="PHOSPHOPANTOTHENOYLCYSTEINE DECARBOXYLASE"/>
    <property type="match status" value="1"/>
</dbReference>
<dbReference type="HAMAP" id="MF_02225">
    <property type="entry name" value="CoaBC"/>
    <property type="match status" value="1"/>
</dbReference>
<dbReference type="SUPFAM" id="SSF52507">
    <property type="entry name" value="Homo-oligomeric flavin-containing Cys decarboxylases, HFCD"/>
    <property type="match status" value="1"/>
</dbReference>
<comment type="similarity">
    <text evidence="3 4">In the N-terminal section; belongs to the HFCD (homo-oligomeric flavin containing Cys decarboxylase) superfamily.</text>
</comment>
<feature type="domain" description="DNA/pantothenate metabolism flavoprotein C-terminal" evidence="6">
    <location>
        <begin position="188"/>
        <end position="392"/>
    </location>
</feature>
<dbReference type="GO" id="GO:0046872">
    <property type="term" value="F:metal ion binding"/>
    <property type="evidence" value="ECO:0007669"/>
    <property type="project" value="UniProtKB-KW"/>
</dbReference>
<evidence type="ECO:0000256" key="1">
    <source>
        <dbReference type="ARBA" id="ARBA00022793"/>
    </source>
</evidence>
<evidence type="ECO:0000256" key="4">
    <source>
        <dbReference type="RuleBase" id="RU364078"/>
    </source>
</evidence>
<evidence type="ECO:0000256" key="2">
    <source>
        <dbReference type="ARBA" id="ARBA00023239"/>
    </source>
</evidence>
<keyword evidence="3 4" id="KW-0285">Flavoprotein</keyword>
<comment type="caution">
    <text evidence="7">The sequence shown here is derived from an EMBL/GenBank/DDBJ whole genome shotgun (WGS) entry which is preliminary data.</text>
</comment>
<feature type="region of interest" description="Phosphopantothenate--cysteine ligase" evidence="3">
    <location>
        <begin position="193"/>
        <end position="403"/>
    </location>
</feature>
<keyword evidence="3" id="KW-0479">Metal-binding</keyword>
<dbReference type="AlphaFoldDB" id="A0A7C5VVU9"/>
<reference evidence="7" key="1">
    <citation type="journal article" date="2020" name="mSystems">
        <title>Genome- and Community-Level Interaction Insights into Carbon Utilization and Element Cycling Functions of Hydrothermarchaeota in Hydrothermal Sediment.</title>
        <authorList>
            <person name="Zhou Z."/>
            <person name="Liu Y."/>
            <person name="Xu W."/>
            <person name="Pan J."/>
            <person name="Luo Z.H."/>
            <person name="Li M."/>
        </authorList>
    </citation>
    <scope>NUCLEOTIDE SEQUENCE [LARGE SCALE GENOMIC DNA]</scope>
    <source>
        <strain evidence="7">SpSt-1065</strain>
    </source>
</reference>
<evidence type="ECO:0000259" key="5">
    <source>
        <dbReference type="Pfam" id="PF02441"/>
    </source>
</evidence>
<comment type="similarity">
    <text evidence="3 4">In the C-terminal section; belongs to the PPC synthetase family.</text>
</comment>
<evidence type="ECO:0000256" key="3">
    <source>
        <dbReference type="HAMAP-Rule" id="MF_02225"/>
    </source>
</evidence>
<dbReference type="Gene3D" id="3.40.50.1950">
    <property type="entry name" value="Flavin prenyltransferase-like"/>
    <property type="match status" value="1"/>
</dbReference>
<dbReference type="Gene3D" id="3.40.50.10300">
    <property type="entry name" value="CoaB-like"/>
    <property type="match status" value="1"/>
</dbReference>
<keyword evidence="3" id="KW-0511">Multifunctional enzyme</keyword>
<feature type="binding site" evidence="3">
    <location>
        <position position="323"/>
    </location>
    <ligand>
        <name>CTP</name>
        <dbReference type="ChEBI" id="CHEBI:37563"/>
    </ligand>
</feature>
<keyword evidence="3 4" id="KW-0288">FMN</keyword>
<feature type="binding site" evidence="3">
    <location>
        <position position="281"/>
    </location>
    <ligand>
        <name>CTP</name>
        <dbReference type="ChEBI" id="CHEBI:37563"/>
    </ligand>
</feature>
<feature type="region of interest" description="Phosphopantothenoylcysteine decarboxylase" evidence="3">
    <location>
        <begin position="1"/>
        <end position="192"/>
    </location>
</feature>
<name>A0A7C5VVU9_THERO</name>
<dbReference type="InterPro" id="IPR005252">
    <property type="entry name" value="CoaBC"/>
</dbReference>
<keyword evidence="1 3" id="KW-0210">Decarboxylase</keyword>
<feature type="binding site" evidence="3">
    <location>
        <position position="337"/>
    </location>
    <ligand>
        <name>CTP</name>
        <dbReference type="ChEBI" id="CHEBI:37563"/>
    </ligand>
</feature>
<feature type="binding site" evidence="3">
    <location>
        <position position="291"/>
    </location>
    <ligand>
        <name>CTP</name>
        <dbReference type="ChEBI" id="CHEBI:37563"/>
    </ligand>
</feature>
<proteinExistence type="inferred from homology"/>
<dbReference type="GO" id="GO:0010181">
    <property type="term" value="F:FMN binding"/>
    <property type="evidence" value="ECO:0007669"/>
    <property type="project" value="UniProtKB-UniRule"/>
</dbReference>
<comment type="function">
    <text evidence="3">Catalyzes two sequential steps in the biosynthesis of coenzyme A. In the first step cysteine is conjugated to 4'-phosphopantothenate to form 4-phosphopantothenoylcysteine. In the second step the latter compound is decarboxylated to form 4'-phosphopantotheine.</text>
</comment>
<dbReference type="PANTHER" id="PTHR14359">
    <property type="entry name" value="HOMO-OLIGOMERIC FLAVIN CONTAINING CYS DECARBOXYLASE FAMILY"/>
    <property type="match status" value="1"/>
</dbReference>
<dbReference type="GO" id="GO:0004632">
    <property type="term" value="F:phosphopantothenate--cysteine ligase activity"/>
    <property type="evidence" value="ECO:0007669"/>
    <property type="project" value="UniProtKB-UniRule"/>
</dbReference>
<dbReference type="NCBIfam" id="TIGR00521">
    <property type="entry name" value="coaBC_dfp"/>
    <property type="match status" value="1"/>
</dbReference>
<gene>
    <name evidence="3 7" type="primary">coaBC</name>
    <name evidence="7" type="ORF">ENM21_07905</name>
</gene>
<comment type="catalytic activity">
    <reaction evidence="3 4">
        <text>(R)-4'-phosphopantothenate + L-cysteine + CTP = N-[(R)-4-phosphopantothenoyl]-L-cysteine + CMP + diphosphate + H(+)</text>
        <dbReference type="Rhea" id="RHEA:19397"/>
        <dbReference type="ChEBI" id="CHEBI:10986"/>
        <dbReference type="ChEBI" id="CHEBI:15378"/>
        <dbReference type="ChEBI" id="CHEBI:33019"/>
        <dbReference type="ChEBI" id="CHEBI:35235"/>
        <dbReference type="ChEBI" id="CHEBI:37563"/>
        <dbReference type="ChEBI" id="CHEBI:59458"/>
        <dbReference type="ChEBI" id="CHEBI:60377"/>
        <dbReference type="EC" id="6.3.2.5"/>
    </reaction>
</comment>